<feature type="compositionally biased region" description="Basic residues" evidence="1">
    <location>
        <begin position="299"/>
        <end position="308"/>
    </location>
</feature>
<feature type="compositionally biased region" description="Basic and acidic residues" evidence="1">
    <location>
        <begin position="316"/>
        <end position="336"/>
    </location>
</feature>
<sequence length="432" mass="48924">MSDESRNDKRNESKHVKILSDVSEKEILQDDYSDKSLTSVQPKDLYGENYSVEMMKKRGWCNNDGTPWILSLPKDEAALFKKGIVTKECKRGTYCNNICDEVELLKRRKVNRKGKRASMTALKPGVTVDEDSNKSRGKTKPKSSKSADKTGPVTYEELLTRGYLDKNNVNHGETAAHVLESFYEEIRNMHGMPFSNISNDKSVSEIDLMTQGWREINDKKQQIPDIFSVSEDSRTDHSRKSPNSRDSDFPSTTLIKSSSTNTSSNTYHQLTAPSDKSLQSDLGDVNIEFDEPKKPNEKVRRHKSRGIRTAKMVSPTEKESKREEVSRRKATKEKASRSKAYKKKSSKGKNSEGDFPSSEMTDQLNSELSKDPGCYRSDKKFSMQMDYGPKRDMGTASYYFLNQGRLYELNSKSGNVTLEVGANVCGVRTKKI</sequence>
<name>A0A811K7X3_9BILA</name>
<dbReference type="EMBL" id="CAJFCW020000002">
    <property type="protein sequence ID" value="CAG9093605.1"/>
    <property type="molecule type" value="Genomic_DNA"/>
</dbReference>
<dbReference type="OrthoDB" id="10577845at2759"/>
<gene>
    <name evidence="2" type="ORF">BOKJ2_LOCUS3720</name>
</gene>
<evidence type="ECO:0000313" key="3">
    <source>
        <dbReference type="Proteomes" id="UP000614601"/>
    </source>
</evidence>
<evidence type="ECO:0000256" key="1">
    <source>
        <dbReference type="SAM" id="MobiDB-lite"/>
    </source>
</evidence>
<feature type="compositionally biased region" description="Basic residues" evidence="1">
    <location>
        <begin position="337"/>
        <end position="347"/>
    </location>
</feature>
<feature type="compositionally biased region" description="Low complexity" evidence="1">
    <location>
        <begin position="251"/>
        <end position="266"/>
    </location>
</feature>
<reference evidence="2" key="1">
    <citation type="submission" date="2020-09" db="EMBL/GenBank/DDBJ databases">
        <authorList>
            <person name="Kikuchi T."/>
        </authorList>
    </citation>
    <scope>NUCLEOTIDE SEQUENCE</scope>
    <source>
        <strain evidence="2">SH1</strain>
    </source>
</reference>
<keyword evidence="3" id="KW-1185">Reference proteome</keyword>
<feature type="compositionally biased region" description="Basic and acidic residues" evidence="1">
    <location>
        <begin position="231"/>
        <end position="248"/>
    </location>
</feature>
<feature type="compositionally biased region" description="Polar residues" evidence="1">
    <location>
        <begin position="267"/>
        <end position="280"/>
    </location>
</feature>
<dbReference type="EMBL" id="CAJFDH010000002">
    <property type="protein sequence ID" value="CAD5211490.1"/>
    <property type="molecule type" value="Genomic_DNA"/>
</dbReference>
<dbReference type="Proteomes" id="UP000783686">
    <property type="component" value="Unassembled WGS sequence"/>
</dbReference>
<feature type="compositionally biased region" description="Polar residues" evidence="1">
    <location>
        <begin position="358"/>
        <end position="367"/>
    </location>
</feature>
<proteinExistence type="predicted"/>
<dbReference type="Proteomes" id="UP000614601">
    <property type="component" value="Unassembled WGS sequence"/>
</dbReference>
<evidence type="ECO:0000313" key="2">
    <source>
        <dbReference type="EMBL" id="CAD5211490.1"/>
    </source>
</evidence>
<organism evidence="2 3">
    <name type="scientific">Bursaphelenchus okinawaensis</name>
    <dbReference type="NCBI Taxonomy" id="465554"/>
    <lineage>
        <taxon>Eukaryota</taxon>
        <taxon>Metazoa</taxon>
        <taxon>Ecdysozoa</taxon>
        <taxon>Nematoda</taxon>
        <taxon>Chromadorea</taxon>
        <taxon>Rhabditida</taxon>
        <taxon>Tylenchina</taxon>
        <taxon>Tylenchomorpha</taxon>
        <taxon>Aphelenchoidea</taxon>
        <taxon>Aphelenchoididae</taxon>
        <taxon>Bursaphelenchus</taxon>
    </lineage>
</organism>
<comment type="caution">
    <text evidence="2">The sequence shown here is derived from an EMBL/GenBank/DDBJ whole genome shotgun (WGS) entry which is preliminary data.</text>
</comment>
<feature type="region of interest" description="Disordered" evidence="1">
    <location>
        <begin position="217"/>
        <end position="375"/>
    </location>
</feature>
<feature type="region of interest" description="Disordered" evidence="1">
    <location>
        <begin position="113"/>
        <end position="152"/>
    </location>
</feature>
<protein>
    <submittedName>
        <fullName evidence="2">Uncharacterized protein</fullName>
    </submittedName>
</protein>
<accession>A0A811K7X3</accession>
<dbReference type="AlphaFoldDB" id="A0A811K7X3"/>